<name>A0A2P1PNG4_9GAMM</name>
<reference evidence="1 2" key="1">
    <citation type="submission" date="2018-03" db="EMBL/GenBank/DDBJ databases">
        <title>Ahniella affigens gen. nov., sp. nov., a gammaproteobacterium isolated from sandy soil near a stream.</title>
        <authorList>
            <person name="Ko Y."/>
            <person name="Kim J.-H."/>
        </authorList>
    </citation>
    <scope>NUCLEOTIDE SEQUENCE [LARGE SCALE GENOMIC DNA]</scope>
    <source>
        <strain evidence="1 2">D13</strain>
    </source>
</reference>
<reference evidence="1 2" key="2">
    <citation type="submission" date="2018-03" db="EMBL/GenBank/DDBJ databases">
        <authorList>
            <person name="Keele B.F."/>
        </authorList>
    </citation>
    <scope>NUCLEOTIDE SEQUENCE [LARGE SCALE GENOMIC DNA]</scope>
    <source>
        <strain evidence="1 2">D13</strain>
    </source>
</reference>
<keyword evidence="2" id="KW-1185">Reference proteome</keyword>
<dbReference type="EMBL" id="CP027860">
    <property type="protein sequence ID" value="AVP96367.1"/>
    <property type="molecule type" value="Genomic_DNA"/>
</dbReference>
<evidence type="ECO:0000313" key="2">
    <source>
        <dbReference type="Proteomes" id="UP000241074"/>
    </source>
</evidence>
<sequence>MVPYFEVSRETNDPRNTLVEIYNTSATAVLAHVTLWTDVGIPAHTFNVYLTGYDQQTLNLREILIGGLPRTASAGQDPTNTISRKGVFSQDINFASCSGQLPDGAISSVPPDLFRALSGQAAPDIFAGQCGGRNVGDGLARGFITIDTVNNCTVRGPNELGYFGPGGTGDATNQNVLVADYHIFDAVNRRLLSESAVHLQALSTLAPGSPTFYGFAGSNGSDQREPLPSEFRGKFAQARTTLLYWRQPTSIPNVFACGGTGPNLANGQFQVAGFSASGATTPAATGNFFPDAAGIVSGAALNLSSTLGSFDVNLNLPDGSPRQAWVLVRQVPTSAPSNADYGYMTEAAQIGNN</sequence>
<accession>A0A2P1PNG4</accession>
<evidence type="ECO:0000313" key="1">
    <source>
        <dbReference type="EMBL" id="AVP96367.1"/>
    </source>
</evidence>
<organism evidence="1 2">
    <name type="scientific">Ahniella affigens</name>
    <dbReference type="NCBI Taxonomy" id="2021234"/>
    <lineage>
        <taxon>Bacteria</taxon>
        <taxon>Pseudomonadati</taxon>
        <taxon>Pseudomonadota</taxon>
        <taxon>Gammaproteobacteria</taxon>
        <taxon>Lysobacterales</taxon>
        <taxon>Rhodanobacteraceae</taxon>
        <taxon>Ahniella</taxon>
    </lineage>
</organism>
<dbReference type="KEGG" id="xba:C7S18_03800"/>
<dbReference type="Proteomes" id="UP000241074">
    <property type="component" value="Chromosome"/>
</dbReference>
<protein>
    <submittedName>
        <fullName evidence="1">Uncharacterized protein</fullName>
    </submittedName>
</protein>
<gene>
    <name evidence="1" type="ORF">C7S18_03800</name>
</gene>
<proteinExistence type="predicted"/>
<dbReference type="AlphaFoldDB" id="A0A2P1PNG4"/>